<sequence>MNYEQYNRQSFDNLIKIQEEFRENPAKILEIWKNYKA</sequence>
<dbReference type="Proteomes" id="UP000186744">
    <property type="component" value="Unassembled WGS sequence"/>
</dbReference>
<dbReference type="EMBL" id="FTOL01000006">
    <property type="protein sequence ID" value="SIT13596.1"/>
    <property type="molecule type" value="Genomic_DNA"/>
</dbReference>
<dbReference type="STRING" id="373668.SAMN05421786_106152"/>
<keyword evidence="2" id="KW-1185">Reference proteome</keyword>
<evidence type="ECO:0000313" key="1">
    <source>
        <dbReference type="EMBL" id="SIT13596.1"/>
    </source>
</evidence>
<proteinExistence type="predicted"/>
<name>A0A1N7PSP3_9FLAO</name>
<dbReference type="AlphaFoldDB" id="A0A1N7PSP3"/>
<gene>
    <name evidence="1" type="ORF">SAMN05421786_106152</name>
</gene>
<protein>
    <submittedName>
        <fullName evidence="1">Uncharacterized protein</fullName>
    </submittedName>
</protein>
<evidence type="ECO:0000313" key="2">
    <source>
        <dbReference type="Proteomes" id="UP000186744"/>
    </source>
</evidence>
<reference evidence="2" key="1">
    <citation type="submission" date="2017-01" db="EMBL/GenBank/DDBJ databases">
        <authorList>
            <person name="Varghese N."/>
            <person name="Submissions S."/>
        </authorList>
    </citation>
    <scope>NUCLEOTIDE SEQUENCE [LARGE SCALE GENOMIC DNA]</scope>
    <source>
        <strain evidence="2">DSM 18017</strain>
    </source>
</reference>
<accession>A0A1N7PSP3</accession>
<organism evidence="1 2">
    <name type="scientific">Chryseobacterium ureilyticum</name>
    <dbReference type="NCBI Taxonomy" id="373668"/>
    <lineage>
        <taxon>Bacteria</taxon>
        <taxon>Pseudomonadati</taxon>
        <taxon>Bacteroidota</taxon>
        <taxon>Flavobacteriia</taxon>
        <taxon>Flavobacteriales</taxon>
        <taxon>Weeksellaceae</taxon>
        <taxon>Chryseobacterium group</taxon>
        <taxon>Chryseobacterium</taxon>
    </lineage>
</organism>